<dbReference type="InterPro" id="IPR003593">
    <property type="entry name" value="AAA+_ATPase"/>
</dbReference>
<proteinExistence type="predicted"/>
<evidence type="ECO:0000256" key="9">
    <source>
        <dbReference type="SAM" id="Phobius"/>
    </source>
</evidence>
<feature type="domain" description="ABC transporter" evidence="10">
    <location>
        <begin position="205"/>
        <end position="441"/>
    </location>
</feature>
<dbReference type="GO" id="GO:0034040">
    <property type="term" value="F:ATPase-coupled lipid transmembrane transporter activity"/>
    <property type="evidence" value="ECO:0007669"/>
    <property type="project" value="TreeGrafter"/>
</dbReference>
<dbReference type="Pfam" id="PF00005">
    <property type="entry name" value="ABC_tran"/>
    <property type="match status" value="1"/>
</dbReference>
<feature type="domain" description="ABC transmembrane type-1" evidence="11">
    <location>
        <begin position="1"/>
        <end position="165"/>
    </location>
</feature>
<evidence type="ECO:0000256" key="8">
    <source>
        <dbReference type="ARBA" id="ARBA00023136"/>
    </source>
</evidence>
<evidence type="ECO:0000313" key="12">
    <source>
        <dbReference type="EMBL" id="CAB5042599.1"/>
    </source>
</evidence>
<evidence type="ECO:0000256" key="7">
    <source>
        <dbReference type="ARBA" id="ARBA00022989"/>
    </source>
</evidence>
<dbReference type="Gene3D" id="3.40.50.300">
    <property type="entry name" value="P-loop containing nucleotide triphosphate hydrolases"/>
    <property type="match status" value="1"/>
</dbReference>
<keyword evidence="7 9" id="KW-1133">Transmembrane helix</keyword>
<dbReference type="InterPro" id="IPR036640">
    <property type="entry name" value="ABC1_TM_sf"/>
</dbReference>
<evidence type="ECO:0000256" key="1">
    <source>
        <dbReference type="ARBA" id="ARBA00004651"/>
    </source>
</evidence>
<dbReference type="PROSITE" id="PS00211">
    <property type="entry name" value="ABC_TRANSPORTER_1"/>
    <property type="match status" value="1"/>
</dbReference>
<evidence type="ECO:0000256" key="5">
    <source>
        <dbReference type="ARBA" id="ARBA00022741"/>
    </source>
</evidence>
<dbReference type="InterPro" id="IPR011527">
    <property type="entry name" value="ABC1_TM_dom"/>
</dbReference>
<dbReference type="PROSITE" id="PS50929">
    <property type="entry name" value="ABC_TM1F"/>
    <property type="match status" value="1"/>
</dbReference>
<dbReference type="PANTHER" id="PTHR24221">
    <property type="entry name" value="ATP-BINDING CASSETTE SUB-FAMILY B"/>
    <property type="match status" value="1"/>
</dbReference>
<sequence>MASDASLLVVMAIGLVVVDPTVALSSFIFFALIGFILQRLLSGKAQRLGMEQSELSITSNEKIVEVLSSYRESLVRNRRAYYAKEIGELRYKLAHAQAEIAFMPNVSKYVLETSVVLGALLLSAAQFLLQDAGHAVGTLAIFLAAGTRIAPAILRVQQGMLAIRSSAGASKVTLDLAESLQHIEVPKLAKEDSLETEHRGFNATITLSDATFTYPGKAEPAVRDVSLEITNGAFVAFVGPSGAGKTTIVDILLGILPPAKGSVTISGLPPMEAITTWPGAVAYVPQDVAIASGTFRENIALGFPPAFATDESIWETLRVAHLDDFVRELEKGIDTEVGERGARVSGGQRQRLGIARALFTKPKLLVLDEATSALDAETEANVAAAIQSLRGSTTVVMIAHRLATVRSADLVVYLDQGRALAMGTFEEVRAQVPDFDHQANLLGL</sequence>
<dbReference type="FunFam" id="3.40.50.300:FF:000854">
    <property type="entry name" value="Multidrug ABC transporter ATP-binding protein"/>
    <property type="match status" value="1"/>
</dbReference>
<gene>
    <name evidence="12" type="ORF">UFOPK4234_01539</name>
</gene>
<dbReference type="EMBL" id="CAFBQA010000129">
    <property type="protein sequence ID" value="CAB5042599.1"/>
    <property type="molecule type" value="Genomic_DNA"/>
</dbReference>
<dbReference type="InterPro" id="IPR039421">
    <property type="entry name" value="Type_1_exporter"/>
</dbReference>
<dbReference type="InterPro" id="IPR003439">
    <property type="entry name" value="ABC_transporter-like_ATP-bd"/>
</dbReference>
<evidence type="ECO:0000256" key="4">
    <source>
        <dbReference type="ARBA" id="ARBA00022692"/>
    </source>
</evidence>
<dbReference type="SMART" id="SM00382">
    <property type="entry name" value="AAA"/>
    <property type="match status" value="1"/>
</dbReference>
<reference evidence="12" key="1">
    <citation type="submission" date="2020-05" db="EMBL/GenBank/DDBJ databases">
        <authorList>
            <person name="Chiriac C."/>
            <person name="Salcher M."/>
            <person name="Ghai R."/>
            <person name="Kavagutti S V."/>
        </authorList>
    </citation>
    <scope>NUCLEOTIDE SEQUENCE</scope>
</reference>
<keyword evidence="3" id="KW-1003">Cell membrane</keyword>
<dbReference type="GO" id="GO:0140359">
    <property type="term" value="F:ABC-type transporter activity"/>
    <property type="evidence" value="ECO:0007669"/>
    <property type="project" value="InterPro"/>
</dbReference>
<organism evidence="12">
    <name type="scientific">freshwater metagenome</name>
    <dbReference type="NCBI Taxonomy" id="449393"/>
    <lineage>
        <taxon>unclassified sequences</taxon>
        <taxon>metagenomes</taxon>
        <taxon>ecological metagenomes</taxon>
    </lineage>
</organism>
<accession>A0A6J7SMK4</accession>
<feature type="transmembrane region" description="Helical" evidence="9">
    <location>
        <begin position="6"/>
        <end position="37"/>
    </location>
</feature>
<dbReference type="SUPFAM" id="SSF52540">
    <property type="entry name" value="P-loop containing nucleoside triphosphate hydrolases"/>
    <property type="match status" value="1"/>
</dbReference>
<evidence type="ECO:0000259" key="11">
    <source>
        <dbReference type="PROSITE" id="PS50929"/>
    </source>
</evidence>
<dbReference type="GO" id="GO:0016887">
    <property type="term" value="F:ATP hydrolysis activity"/>
    <property type="evidence" value="ECO:0007669"/>
    <property type="project" value="InterPro"/>
</dbReference>
<dbReference type="PANTHER" id="PTHR24221:SF654">
    <property type="entry name" value="ATP-BINDING CASSETTE SUB-FAMILY B MEMBER 6"/>
    <property type="match status" value="1"/>
</dbReference>
<evidence type="ECO:0000256" key="2">
    <source>
        <dbReference type="ARBA" id="ARBA00022448"/>
    </source>
</evidence>
<evidence type="ECO:0000256" key="6">
    <source>
        <dbReference type="ARBA" id="ARBA00022840"/>
    </source>
</evidence>
<comment type="subcellular location">
    <subcellularLocation>
        <location evidence="1">Cell membrane</location>
        <topology evidence="1">Multi-pass membrane protein</topology>
    </subcellularLocation>
</comment>
<dbReference type="InterPro" id="IPR027417">
    <property type="entry name" value="P-loop_NTPase"/>
</dbReference>
<dbReference type="SUPFAM" id="SSF90123">
    <property type="entry name" value="ABC transporter transmembrane region"/>
    <property type="match status" value="1"/>
</dbReference>
<dbReference type="Gene3D" id="1.20.1560.10">
    <property type="entry name" value="ABC transporter type 1, transmembrane domain"/>
    <property type="match status" value="1"/>
</dbReference>
<dbReference type="AlphaFoldDB" id="A0A6J7SMK4"/>
<evidence type="ECO:0000259" key="10">
    <source>
        <dbReference type="PROSITE" id="PS50893"/>
    </source>
</evidence>
<keyword evidence="2" id="KW-0813">Transport</keyword>
<keyword evidence="8 9" id="KW-0472">Membrane</keyword>
<name>A0A6J7SMK4_9ZZZZ</name>
<dbReference type="GO" id="GO:0005524">
    <property type="term" value="F:ATP binding"/>
    <property type="evidence" value="ECO:0007669"/>
    <property type="project" value="UniProtKB-KW"/>
</dbReference>
<keyword evidence="6" id="KW-0067">ATP-binding</keyword>
<evidence type="ECO:0000256" key="3">
    <source>
        <dbReference type="ARBA" id="ARBA00022475"/>
    </source>
</evidence>
<dbReference type="PROSITE" id="PS50893">
    <property type="entry name" value="ABC_TRANSPORTER_2"/>
    <property type="match status" value="1"/>
</dbReference>
<dbReference type="InterPro" id="IPR017871">
    <property type="entry name" value="ABC_transporter-like_CS"/>
</dbReference>
<keyword evidence="4 9" id="KW-0812">Transmembrane</keyword>
<protein>
    <submittedName>
        <fullName evidence="12">Unannotated protein</fullName>
    </submittedName>
</protein>
<keyword evidence="5" id="KW-0547">Nucleotide-binding</keyword>
<dbReference type="GO" id="GO:0005886">
    <property type="term" value="C:plasma membrane"/>
    <property type="evidence" value="ECO:0007669"/>
    <property type="project" value="UniProtKB-SubCell"/>
</dbReference>